<dbReference type="PROSITE" id="PS01195">
    <property type="entry name" value="PEPT_TRNA_HYDROL_1"/>
    <property type="match status" value="1"/>
</dbReference>
<accession>X0T851</accession>
<dbReference type="EMBL" id="BARS01012712">
    <property type="protein sequence ID" value="GAF89379.1"/>
    <property type="molecule type" value="Genomic_DNA"/>
</dbReference>
<dbReference type="InterPro" id="IPR001328">
    <property type="entry name" value="Pept_tRNA_hydro"/>
</dbReference>
<protein>
    <recommendedName>
        <fullName evidence="1">peptidyl-tRNA hydrolase</fullName>
        <ecNumber evidence="1">3.1.1.29</ecNumber>
    </recommendedName>
</protein>
<evidence type="ECO:0000256" key="4">
    <source>
        <dbReference type="ARBA" id="ARBA00022884"/>
    </source>
</evidence>
<reference evidence="6" key="1">
    <citation type="journal article" date="2014" name="Front. Microbiol.">
        <title>High frequency of phylogenetically diverse reductive dehalogenase-homologous genes in deep subseafloor sedimentary metagenomes.</title>
        <authorList>
            <person name="Kawai M."/>
            <person name="Futagami T."/>
            <person name="Toyoda A."/>
            <person name="Takaki Y."/>
            <person name="Nishi S."/>
            <person name="Hori S."/>
            <person name="Arai W."/>
            <person name="Tsubouchi T."/>
            <person name="Morono Y."/>
            <person name="Uchiyama I."/>
            <person name="Ito T."/>
            <person name="Fujiyama A."/>
            <person name="Inagaki F."/>
            <person name="Takami H."/>
        </authorList>
    </citation>
    <scope>NUCLEOTIDE SEQUENCE</scope>
    <source>
        <strain evidence="6">Expedition CK06-06</strain>
    </source>
</reference>
<evidence type="ECO:0000256" key="3">
    <source>
        <dbReference type="ARBA" id="ARBA00022801"/>
    </source>
</evidence>
<dbReference type="SUPFAM" id="SSF53178">
    <property type="entry name" value="Peptidyl-tRNA hydrolase-like"/>
    <property type="match status" value="1"/>
</dbReference>
<dbReference type="GO" id="GO:0000049">
    <property type="term" value="F:tRNA binding"/>
    <property type="evidence" value="ECO:0007669"/>
    <property type="project" value="UniProtKB-KW"/>
</dbReference>
<dbReference type="Pfam" id="PF01195">
    <property type="entry name" value="Pept_tRNA_hydro"/>
    <property type="match status" value="1"/>
</dbReference>
<comment type="caution">
    <text evidence="6">The sequence shown here is derived from an EMBL/GenBank/DDBJ whole genome shotgun (WGS) entry which is preliminary data.</text>
</comment>
<name>X0T851_9ZZZZ</name>
<dbReference type="PANTHER" id="PTHR17224:SF1">
    <property type="entry name" value="PEPTIDYL-TRNA HYDROLASE"/>
    <property type="match status" value="1"/>
</dbReference>
<sequence length="100" mass="11261">MGNPGTHYANTRHNVGFQTLDRLAAALEVRFHRPWLARYLFAKKAVEDQSLCLVKPLTYMNRSGLVFPAILRRTGVALEGIVVVCDTLDLPPGVCRLRRK</sequence>
<feature type="non-terminal residue" evidence="6">
    <location>
        <position position="100"/>
    </location>
</feature>
<gene>
    <name evidence="6" type="ORF">S01H1_22502</name>
</gene>
<dbReference type="Gene3D" id="3.40.50.1470">
    <property type="entry name" value="Peptidyl-tRNA hydrolase"/>
    <property type="match status" value="1"/>
</dbReference>
<keyword evidence="4" id="KW-0694">RNA-binding</keyword>
<dbReference type="GO" id="GO:0004045">
    <property type="term" value="F:peptidyl-tRNA hydrolase activity"/>
    <property type="evidence" value="ECO:0007669"/>
    <property type="project" value="UniProtKB-EC"/>
</dbReference>
<keyword evidence="2" id="KW-0820">tRNA-binding</keyword>
<keyword evidence="3" id="KW-0378">Hydrolase</keyword>
<dbReference type="InterPro" id="IPR036416">
    <property type="entry name" value="Pept_tRNA_hydro_sf"/>
</dbReference>
<comment type="similarity">
    <text evidence="5">Belongs to the PTH family.</text>
</comment>
<evidence type="ECO:0000256" key="2">
    <source>
        <dbReference type="ARBA" id="ARBA00022555"/>
    </source>
</evidence>
<organism evidence="6">
    <name type="scientific">marine sediment metagenome</name>
    <dbReference type="NCBI Taxonomy" id="412755"/>
    <lineage>
        <taxon>unclassified sequences</taxon>
        <taxon>metagenomes</taxon>
        <taxon>ecological metagenomes</taxon>
    </lineage>
</organism>
<dbReference type="PANTHER" id="PTHR17224">
    <property type="entry name" value="PEPTIDYL-TRNA HYDROLASE"/>
    <property type="match status" value="1"/>
</dbReference>
<proteinExistence type="inferred from homology"/>
<evidence type="ECO:0000256" key="1">
    <source>
        <dbReference type="ARBA" id="ARBA00013260"/>
    </source>
</evidence>
<dbReference type="EC" id="3.1.1.29" evidence="1"/>
<evidence type="ECO:0000313" key="6">
    <source>
        <dbReference type="EMBL" id="GAF89379.1"/>
    </source>
</evidence>
<evidence type="ECO:0000256" key="5">
    <source>
        <dbReference type="ARBA" id="ARBA00038063"/>
    </source>
</evidence>
<dbReference type="AlphaFoldDB" id="X0T851"/>
<dbReference type="InterPro" id="IPR018171">
    <property type="entry name" value="Pept_tRNA_hydro_CS"/>
</dbReference>